<sequence length="276" mass="31191">METIVNSNASFTWKGILKGRRVQKLGYRLRVGSGNSIRICQDPWLSSSRSFRVASPPAPNHFQPDALVCSLINPHWRRWNKQLEEEIFRPVLAIPLGSFSATDRWVWHFSRHVDFTVCSGYQAALSSTEFNTGHGWDPLSMVNFAVKYVANFELANIKSGLGNELEVLLPEMESERFIAAVGDITEDTKIQPDHVEILAARLAVELVRESDLSVLGPLEEDSRSMLKTLEYWEVKWRSRAGNVVAHHIAQMAKALRGKSMWRLKPPSSLLPALLEV</sequence>
<reference evidence="1 2" key="1">
    <citation type="submission" date="2024-11" db="EMBL/GenBank/DDBJ databases">
        <title>A near-complete genome assembly of Cinchona calisaya.</title>
        <authorList>
            <person name="Lian D.C."/>
            <person name="Zhao X.W."/>
            <person name="Wei L."/>
        </authorList>
    </citation>
    <scope>NUCLEOTIDE SEQUENCE [LARGE SCALE GENOMIC DNA]</scope>
    <source>
        <tissue evidence="1">Nenye</tissue>
    </source>
</reference>
<name>A0ABD3AFD4_9GENT</name>
<evidence type="ECO:0000313" key="2">
    <source>
        <dbReference type="Proteomes" id="UP001630127"/>
    </source>
</evidence>
<evidence type="ECO:0000313" key="1">
    <source>
        <dbReference type="EMBL" id="KAL3529255.1"/>
    </source>
</evidence>
<evidence type="ECO:0008006" key="3">
    <source>
        <dbReference type="Google" id="ProtNLM"/>
    </source>
</evidence>
<dbReference type="Proteomes" id="UP001630127">
    <property type="component" value="Unassembled WGS sequence"/>
</dbReference>
<gene>
    <name evidence="1" type="ORF">ACH5RR_008577</name>
</gene>
<dbReference type="EMBL" id="JBJUIK010000004">
    <property type="protein sequence ID" value="KAL3529255.1"/>
    <property type="molecule type" value="Genomic_DNA"/>
</dbReference>
<organism evidence="1 2">
    <name type="scientific">Cinchona calisaya</name>
    <dbReference type="NCBI Taxonomy" id="153742"/>
    <lineage>
        <taxon>Eukaryota</taxon>
        <taxon>Viridiplantae</taxon>
        <taxon>Streptophyta</taxon>
        <taxon>Embryophyta</taxon>
        <taxon>Tracheophyta</taxon>
        <taxon>Spermatophyta</taxon>
        <taxon>Magnoliopsida</taxon>
        <taxon>eudicotyledons</taxon>
        <taxon>Gunneridae</taxon>
        <taxon>Pentapetalae</taxon>
        <taxon>asterids</taxon>
        <taxon>lamiids</taxon>
        <taxon>Gentianales</taxon>
        <taxon>Rubiaceae</taxon>
        <taxon>Cinchonoideae</taxon>
        <taxon>Cinchoneae</taxon>
        <taxon>Cinchona</taxon>
    </lineage>
</organism>
<proteinExistence type="predicted"/>
<dbReference type="AlphaFoldDB" id="A0ABD3AFD4"/>
<protein>
    <recommendedName>
        <fullName evidence="3">RNase H type-1 domain-containing protein</fullName>
    </recommendedName>
</protein>
<comment type="caution">
    <text evidence="1">The sequence shown here is derived from an EMBL/GenBank/DDBJ whole genome shotgun (WGS) entry which is preliminary data.</text>
</comment>
<accession>A0ABD3AFD4</accession>
<keyword evidence="2" id="KW-1185">Reference proteome</keyword>